<dbReference type="PANTHER" id="PTHR30204:SF94">
    <property type="entry name" value="HEAVY METAL-DEPENDENT TRANSCRIPTIONAL REGULATOR HI_0293-RELATED"/>
    <property type="match status" value="1"/>
</dbReference>
<dbReference type="SMART" id="SM00422">
    <property type="entry name" value="HTH_MERR"/>
    <property type="match status" value="1"/>
</dbReference>
<gene>
    <name evidence="5" type="ORF">OF122_02900</name>
</gene>
<dbReference type="SUPFAM" id="SSF46955">
    <property type="entry name" value="Putative DNA-binding domain"/>
    <property type="match status" value="1"/>
</dbReference>
<dbReference type="InterPro" id="IPR009061">
    <property type="entry name" value="DNA-bd_dom_put_sf"/>
</dbReference>
<keyword evidence="3" id="KW-0804">Transcription</keyword>
<evidence type="ECO:0000256" key="1">
    <source>
        <dbReference type="ARBA" id="ARBA00023015"/>
    </source>
</evidence>
<keyword evidence="6" id="KW-1185">Reference proteome</keyword>
<dbReference type="PANTHER" id="PTHR30204">
    <property type="entry name" value="REDOX-CYCLING DRUG-SENSING TRANSCRIPTIONAL ACTIVATOR SOXR"/>
    <property type="match status" value="1"/>
</dbReference>
<dbReference type="RefSeq" id="WP_264227743.1">
    <property type="nucleotide sequence ID" value="NZ_CP107716.1"/>
</dbReference>
<dbReference type="Proteomes" id="UP001163882">
    <property type="component" value="Chromosome"/>
</dbReference>
<dbReference type="Gene3D" id="1.10.1660.10">
    <property type="match status" value="1"/>
</dbReference>
<reference evidence="5" key="1">
    <citation type="submission" date="2022-10" db="EMBL/GenBank/DDBJ databases">
        <title>YIM 151497 complete genome.</title>
        <authorList>
            <person name="Chen X."/>
        </authorList>
    </citation>
    <scope>NUCLEOTIDE SEQUENCE</scope>
    <source>
        <strain evidence="5">YIM 151497</strain>
    </source>
</reference>
<accession>A0ABY6IUA4</accession>
<proteinExistence type="predicted"/>
<dbReference type="InterPro" id="IPR000551">
    <property type="entry name" value="MerR-type_HTH_dom"/>
</dbReference>
<dbReference type="PROSITE" id="PS50937">
    <property type="entry name" value="HTH_MERR_2"/>
    <property type="match status" value="1"/>
</dbReference>
<dbReference type="EMBL" id="CP107716">
    <property type="protein sequence ID" value="UYQ74200.1"/>
    <property type="molecule type" value="Genomic_DNA"/>
</dbReference>
<sequence length="119" mass="13290">MRVGALAKQTGMTRDTIRFYERRGLISSRPSSDPSNSYRDYPDDTVERLDMIAQARAAGMSISELEMLVQVMETGDLEAFDADSFLAEKIGEIEASIARSRRFVALLRATRTALARAVR</sequence>
<feature type="domain" description="HTH merR-type" evidence="4">
    <location>
        <begin position="1"/>
        <end position="71"/>
    </location>
</feature>
<organism evidence="5 6">
    <name type="scientific">Pelagibacterium flavum</name>
    <dbReference type="NCBI Taxonomy" id="2984530"/>
    <lineage>
        <taxon>Bacteria</taxon>
        <taxon>Pseudomonadati</taxon>
        <taxon>Pseudomonadota</taxon>
        <taxon>Alphaproteobacteria</taxon>
        <taxon>Hyphomicrobiales</taxon>
        <taxon>Devosiaceae</taxon>
        <taxon>Pelagibacterium</taxon>
    </lineage>
</organism>
<evidence type="ECO:0000256" key="3">
    <source>
        <dbReference type="ARBA" id="ARBA00023163"/>
    </source>
</evidence>
<evidence type="ECO:0000259" key="4">
    <source>
        <dbReference type="PROSITE" id="PS50937"/>
    </source>
</evidence>
<name>A0ABY6IUA4_9HYPH</name>
<dbReference type="PRINTS" id="PR00040">
    <property type="entry name" value="HTHMERR"/>
</dbReference>
<keyword evidence="1" id="KW-0805">Transcription regulation</keyword>
<evidence type="ECO:0000313" key="5">
    <source>
        <dbReference type="EMBL" id="UYQ74200.1"/>
    </source>
</evidence>
<protein>
    <submittedName>
        <fullName evidence="5">MerR family transcriptional regulator</fullName>
    </submittedName>
</protein>
<evidence type="ECO:0000256" key="2">
    <source>
        <dbReference type="ARBA" id="ARBA00023125"/>
    </source>
</evidence>
<dbReference type="InterPro" id="IPR047057">
    <property type="entry name" value="MerR_fam"/>
</dbReference>
<dbReference type="Pfam" id="PF13411">
    <property type="entry name" value="MerR_1"/>
    <property type="match status" value="1"/>
</dbReference>
<keyword evidence="2" id="KW-0238">DNA-binding</keyword>
<evidence type="ECO:0000313" key="6">
    <source>
        <dbReference type="Proteomes" id="UP001163882"/>
    </source>
</evidence>